<keyword evidence="2" id="KW-1185">Reference proteome</keyword>
<evidence type="ECO:0000313" key="2">
    <source>
        <dbReference type="Proteomes" id="UP001164929"/>
    </source>
</evidence>
<protein>
    <submittedName>
        <fullName evidence="1">Uncharacterized protein</fullName>
    </submittedName>
</protein>
<dbReference type="AlphaFoldDB" id="A0AAD6RQJ6"/>
<accession>A0AAD6RQJ6</accession>
<evidence type="ECO:0000313" key="1">
    <source>
        <dbReference type="EMBL" id="KAJ7013288.1"/>
    </source>
</evidence>
<gene>
    <name evidence="1" type="ORF">NC653_003088</name>
</gene>
<sequence length="69" mass="7601">MFCFSLPLNKPRHCTSQAISKALSITIINNSAFHLFIIPTTNGFSQGCPAMSTAWLSKEIGKAQLKDWS</sequence>
<dbReference type="Proteomes" id="UP001164929">
    <property type="component" value="Chromosome 1"/>
</dbReference>
<comment type="caution">
    <text evidence="1">The sequence shown here is derived from an EMBL/GenBank/DDBJ whole genome shotgun (WGS) entry which is preliminary data.</text>
</comment>
<organism evidence="1 2">
    <name type="scientific">Populus alba x Populus x berolinensis</name>
    <dbReference type="NCBI Taxonomy" id="444605"/>
    <lineage>
        <taxon>Eukaryota</taxon>
        <taxon>Viridiplantae</taxon>
        <taxon>Streptophyta</taxon>
        <taxon>Embryophyta</taxon>
        <taxon>Tracheophyta</taxon>
        <taxon>Spermatophyta</taxon>
        <taxon>Magnoliopsida</taxon>
        <taxon>eudicotyledons</taxon>
        <taxon>Gunneridae</taxon>
        <taxon>Pentapetalae</taxon>
        <taxon>rosids</taxon>
        <taxon>fabids</taxon>
        <taxon>Malpighiales</taxon>
        <taxon>Salicaceae</taxon>
        <taxon>Saliceae</taxon>
        <taxon>Populus</taxon>
    </lineage>
</organism>
<name>A0AAD6RQJ6_9ROSI</name>
<reference evidence="1 2" key="1">
    <citation type="journal article" date="2023" name="Mol. Ecol. Resour.">
        <title>Chromosome-level genome assembly of a triploid poplar Populus alba 'Berolinensis'.</title>
        <authorList>
            <person name="Chen S."/>
            <person name="Yu Y."/>
            <person name="Wang X."/>
            <person name="Wang S."/>
            <person name="Zhang T."/>
            <person name="Zhou Y."/>
            <person name="He R."/>
            <person name="Meng N."/>
            <person name="Wang Y."/>
            <person name="Liu W."/>
            <person name="Liu Z."/>
            <person name="Liu J."/>
            <person name="Guo Q."/>
            <person name="Huang H."/>
            <person name="Sederoff R.R."/>
            <person name="Wang G."/>
            <person name="Qu G."/>
            <person name="Chen S."/>
        </authorList>
    </citation>
    <scope>NUCLEOTIDE SEQUENCE [LARGE SCALE GENOMIC DNA]</scope>
    <source>
        <strain evidence="1">SC-2020</strain>
    </source>
</reference>
<proteinExistence type="predicted"/>
<dbReference type="EMBL" id="JAQIZT010000001">
    <property type="protein sequence ID" value="KAJ7013288.1"/>
    <property type="molecule type" value="Genomic_DNA"/>
</dbReference>